<keyword evidence="3" id="KW-1185">Reference proteome</keyword>
<keyword evidence="1" id="KW-0812">Transmembrane</keyword>
<evidence type="ECO:0000313" key="3">
    <source>
        <dbReference type="Proteomes" id="UP000289703"/>
    </source>
</evidence>
<dbReference type="Gene3D" id="1.10.150.280">
    <property type="entry name" value="AF1531-like domain"/>
    <property type="match status" value="1"/>
</dbReference>
<dbReference type="SUPFAM" id="SSF47781">
    <property type="entry name" value="RuvA domain 2-like"/>
    <property type="match status" value="5"/>
</dbReference>
<comment type="caution">
    <text evidence="2">The sequence shown here is derived from an EMBL/GenBank/DDBJ whole genome shotgun (WGS) entry which is preliminary data.</text>
</comment>
<name>A0A4V1N0I2_9BACT</name>
<evidence type="ECO:0008006" key="4">
    <source>
        <dbReference type="Google" id="ProtNLM"/>
    </source>
</evidence>
<dbReference type="Proteomes" id="UP000289703">
    <property type="component" value="Unassembled WGS sequence"/>
</dbReference>
<dbReference type="Gene3D" id="1.10.150.310">
    <property type="entry name" value="Tex RuvX-like domain-like"/>
    <property type="match status" value="1"/>
</dbReference>
<dbReference type="Pfam" id="PF12836">
    <property type="entry name" value="HHH_3"/>
    <property type="match status" value="3"/>
</dbReference>
<dbReference type="PANTHER" id="PTHR21180">
    <property type="entry name" value="ENDONUCLEASE/EXONUCLEASE/PHOSPHATASE FAMILY DOMAIN-CONTAINING PROTEIN 1"/>
    <property type="match status" value="1"/>
</dbReference>
<accession>A0A4V1N0I2</accession>
<dbReference type="OrthoDB" id="981124at2"/>
<reference evidence="2 3" key="1">
    <citation type="submission" date="2019-01" db="EMBL/GenBank/DDBJ databases">
        <title>Ancylomarina salipaludis sp. nov., isolated from a salt marsh.</title>
        <authorList>
            <person name="Yoon J.-H."/>
        </authorList>
    </citation>
    <scope>NUCLEOTIDE SEQUENCE [LARGE SCALE GENOMIC DNA]</scope>
    <source>
        <strain evidence="2 3">SHSM-M15</strain>
    </source>
</reference>
<protein>
    <recommendedName>
        <fullName evidence="4">Helix-hairpin-helix domain-containing protein</fullName>
    </recommendedName>
</protein>
<proteinExistence type="predicted"/>
<evidence type="ECO:0000313" key="2">
    <source>
        <dbReference type="EMBL" id="RXQ97367.1"/>
    </source>
</evidence>
<keyword evidence="1" id="KW-0472">Membrane</keyword>
<evidence type="ECO:0000256" key="1">
    <source>
        <dbReference type="SAM" id="Phobius"/>
    </source>
</evidence>
<dbReference type="Gene3D" id="1.10.150.320">
    <property type="entry name" value="Photosystem II 12 kDa extrinsic protein"/>
    <property type="match status" value="1"/>
</dbReference>
<dbReference type="InterPro" id="IPR051675">
    <property type="entry name" value="Endo/Exo/Phosphatase_dom_1"/>
</dbReference>
<organism evidence="2 3">
    <name type="scientific">Ancylomarina salipaludis</name>
    <dbReference type="NCBI Taxonomy" id="2501299"/>
    <lineage>
        <taxon>Bacteria</taxon>
        <taxon>Pseudomonadati</taxon>
        <taxon>Bacteroidota</taxon>
        <taxon>Bacteroidia</taxon>
        <taxon>Marinilabiliales</taxon>
        <taxon>Marinifilaceae</taxon>
        <taxon>Ancylomarina</taxon>
    </lineage>
</organism>
<dbReference type="InterPro" id="IPR010994">
    <property type="entry name" value="RuvA_2-like"/>
</dbReference>
<dbReference type="AlphaFoldDB" id="A0A4V1N0I2"/>
<feature type="transmembrane region" description="Helical" evidence="1">
    <location>
        <begin position="21"/>
        <end position="38"/>
    </location>
</feature>
<dbReference type="RefSeq" id="WP_129251824.1">
    <property type="nucleotide sequence ID" value="NZ_SAXA01000001.1"/>
</dbReference>
<sequence>MSFKKSLKSFFSYSASERKSLMVLIAILLFLFLYPVFIPDKVDGWNQSSEKQKRLDSLLVLLEKKSKKKQEIFKTQNLFFFDPNAIDSSQLVSLGFTKFQISNLINYRKKGGEIKTCDDLMKIYGITDGLYKRLQPYIRIKKKQQIRPAISKVKLRLFDPNTVCYDDLLSFGLTKFQAQNILNYRKKSGVFKQKNDFLKIYGIDSTDYNRLEKFIHISPTKKSENQLFVFDPNTISEADWDRLGVQSYIVTRISKYLTKGGRFKKSEDLMAIYGFDSLKYKELLPFIRIETMKEAQIVKLDLNSADTNQLVVLPGIGSYFAKKIIDYRSKLGGFYNIYQLADIYGLRKSRVDSLSSYLLSDLEIQRFININTATVEELNAHPYISFREASDIIRLRKRKGEILDMESLCKQKILRQSVYERVKPYLILK</sequence>
<dbReference type="EMBL" id="SAXA01000001">
    <property type="protein sequence ID" value="RXQ97367.1"/>
    <property type="molecule type" value="Genomic_DNA"/>
</dbReference>
<gene>
    <name evidence="2" type="ORF">EO244_00300</name>
</gene>
<dbReference type="PANTHER" id="PTHR21180:SF32">
    <property type="entry name" value="ENDONUCLEASE_EXONUCLEASE_PHOSPHATASE FAMILY DOMAIN-CONTAINING PROTEIN 1"/>
    <property type="match status" value="1"/>
</dbReference>
<keyword evidence="1" id="KW-1133">Transmembrane helix</keyword>